<keyword evidence="3" id="KW-0963">Cytoplasm</keyword>
<dbReference type="PANTHER" id="PTHR31689">
    <property type="entry name" value="DIAMINOPIMELATE EPIMERASE, CHLOROPLASTIC"/>
    <property type="match status" value="1"/>
</dbReference>
<evidence type="ECO:0000313" key="6">
    <source>
        <dbReference type="Proteomes" id="UP000531231"/>
    </source>
</evidence>
<keyword evidence="3" id="KW-0457">Lysine biosynthesis</keyword>
<feature type="active site" description="Proton donor" evidence="3">
    <location>
        <position position="87"/>
    </location>
</feature>
<dbReference type="AlphaFoldDB" id="A0A7W8ER48"/>
<dbReference type="PANTHER" id="PTHR31689:SF0">
    <property type="entry name" value="DIAMINOPIMELATE EPIMERASE"/>
    <property type="match status" value="1"/>
</dbReference>
<dbReference type="SUPFAM" id="SSF54506">
    <property type="entry name" value="Diaminopimelate epimerase-like"/>
    <property type="match status" value="2"/>
</dbReference>
<sequence length="295" mass="31452">MRPYSEAARGDAAGIFFIKTHGLGNDFVLVDGREKPFRPQAAMIAQICDRHRGVGGDQLLVLEAPQSACADVRMRIYNVDGMEAPACFNASRCAAFLWMQEAGKNSVILETLGGLLEARMAEAENGQPRISLYLAPAVTDWQAIPLAGPLANHDGRLNHGTLSEPFAVSMGNPHLVYFVSDFDAVDVPVEAAVVQNSTYLPEQANIGVAELLSSEGDEARLKLVVYERPGILTEACGSGACAAAVAAVRSGRTNQKKFRVLMPGGALQVELCADDTIILTGDVAVAFYGFLPDEA</sequence>
<feature type="binding site" evidence="3">
    <location>
        <position position="58"/>
    </location>
    <ligand>
        <name>substrate</name>
    </ligand>
</feature>
<comment type="function">
    <text evidence="3">Catalyzes the stereoinversion of LL-2,6-diaminopimelate (L,L-DAP) to meso-diaminopimelate (meso-DAP), a precursor of L-lysine and an essential component of the bacterial peptidoglycan.</text>
</comment>
<organism evidence="5 6">
    <name type="scientific">Pseudochrobactrum saccharolyticum</name>
    <dbReference type="NCBI Taxonomy" id="354352"/>
    <lineage>
        <taxon>Bacteria</taxon>
        <taxon>Pseudomonadati</taxon>
        <taxon>Pseudomonadota</taxon>
        <taxon>Alphaproteobacteria</taxon>
        <taxon>Hyphomicrobiales</taxon>
        <taxon>Brucellaceae</taxon>
        <taxon>Pseudochrobactrum</taxon>
    </lineage>
</organism>
<comment type="similarity">
    <text evidence="1 3">Belongs to the diaminopimelate epimerase family.</text>
</comment>
<dbReference type="Pfam" id="PF01678">
    <property type="entry name" value="DAP_epimerase"/>
    <property type="match status" value="2"/>
</dbReference>
<proteinExistence type="inferred from homology"/>
<feature type="binding site" evidence="3">
    <location>
        <position position="25"/>
    </location>
    <ligand>
        <name>substrate</name>
    </ligand>
</feature>
<gene>
    <name evidence="3" type="primary">dapF</name>
    <name evidence="5" type="ORF">HNQ68_002686</name>
</gene>
<evidence type="ECO:0000256" key="4">
    <source>
        <dbReference type="NCBIfam" id="TIGR00652"/>
    </source>
</evidence>
<reference evidence="5 6" key="1">
    <citation type="submission" date="2020-08" db="EMBL/GenBank/DDBJ databases">
        <title>Genomic Encyclopedia of Type Strains, Phase IV (KMG-IV): sequencing the most valuable type-strain genomes for metagenomic binning, comparative biology and taxonomic classification.</title>
        <authorList>
            <person name="Goeker M."/>
        </authorList>
    </citation>
    <scope>NUCLEOTIDE SEQUENCE [LARGE SCALE GENOMIC DNA]</scope>
    <source>
        <strain evidence="5 6">DSM 25620</strain>
    </source>
</reference>
<keyword evidence="2 3" id="KW-0413">Isomerase</keyword>
<keyword evidence="6" id="KW-1185">Reference proteome</keyword>
<feature type="binding site" evidence="3">
    <location>
        <position position="205"/>
    </location>
    <ligand>
        <name>substrate</name>
    </ligand>
</feature>
<evidence type="ECO:0000256" key="1">
    <source>
        <dbReference type="ARBA" id="ARBA00010219"/>
    </source>
</evidence>
<dbReference type="RefSeq" id="WP_151160178.1">
    <property type="nucleotide sequence ID" value="NZ_JACHIL010000005.1"/>
</dbReference>
<name>A0A7W8ER48_9HYPH</name>
<dbReference type="InterPro" id="IPR001653">
    <property type="entry name" value="DAP_epimerase_DapF"/>
</dbReference>
<dbReference type="EMBL" id="JACHIL010000005">
    <property type="protein sequence ID" value="MBB5092132.1"/>
    <property type="molecule type" value="Genomic_DNA"/>
</dbReference>
<comment type="catalytic activity">
    <reaction evidence="3">
        <text>(2S,6S)-2,6-diaminopimelate = meso-2,6-diaminopimelate</text>
        <dbReference type="Rhea" id="RHEA:15393"/>
        <dbReference type="ChEBI" id="CHEBI:57609"/>
        <dbReference type="ChEBI" id="CHEBI:57791"/>
        <dbReference type="EC" id="5.1.1.7"/>
    </reaction>
</comment>
<keyword evidence="3" id="KW-0028">Amino-acid biosynthesis</keyword>
<evidence type="ECO:0000256" key="2">
    <source>
        <dbReference type="ARBA" id="ARBA00023235"/>
    </source>
</evidence>
<dbReference type="UniPathway" id="UPA00034">
    <property type="reaction ID" value="UER00025"/>
</dbReference>
<dbReference type="GO" id="GO:0009089">
    <property type="term" value="P:lysine biosynthetic process via diaminopimelate"/>
    <property type="evidence" value="ECO:0007669"/>
    <property type="project" value="UniProtKB-UniRule"/>
</dbReference>
<comment type="caution">
    <text evidence="5">The sequence shown here is derived from an EMBL/GenBank/DDBJ whole genome shotgun (WGS) entry which is preliminary data.</text>
</comment>
<evidence type="ECO:0000313" key="5">
    <source>
        <dbReference type="EMBL" id="MBB5092132.1"/>
    </source>
</evidence>
<comment type="pathway">
    <text evidence="3">Amino-acid biosynthesis; L-lysine biosynthesis via DAP pathway; DL-2,6-diaminopimelate from LL-2,6-diaminopimelate: step 1/1.</text>
</comment>
<feature type="binding site" evidence="3">
    <location>
        <begin position="237"/>
        <end position="238"/>
    </location>
    <ligand>
        <name>substrate</name>
    </ligand>
</feature>
<dbReference type="NCBIfam" id="TIGR00652">
    <property type="entry name" value="DapF"/>
    <property type="match status" value="1"/>
</dbReference>
<feature type="binding site" evidence="3">
    <location>
        <position position="78"/>
    </location>
    <ligand>
        <name>substrate</name>
    </ligand>
</feature>
<comment type="subcellular location">
    <subcellularLocation>
        <location evidence="3">Cytoplasm</location>
    </subcellularLocation>
</comment>
<dbReference type="Proteomes" id="UP000531231">
    <property type="component" value="Unassembled WGS sequence"/>
</dbReference>
<dbReference type="GO" id="GO:0005829">
    <property type="term" value="C:cytosol"/>
    <property type="evidence" value="ECO:0007669"/>
    <property type="project" value="TreeGrafter"/>
</dbReference>
<dbReference type="GO" id="GO:0008837">
    <property type="term" value="F:diaminopimelate epimerase activity"/>
    <property type="evidence" value="ECO:0007669"/>
    <property type="project" value="UniProtKB-UniRule"/>
</dbReference>
<protein>
    <recommendedName>
        <fullName evidence="3 4">Diaminopimelate epimerase</fullName>
        <shortName evidence="3">DAP epimerase</shortName>
        <ecNumber evidence="3 4">5.1.1.7</ecNumber>
    </recommendedName>
    <alternativeName>
        <fullName evidence="3">PLP-independent amino acid racemase</fullName>
    </alternativeName>
</protein>
<feature type="site" description="Could be important to modulate the pK values of the two catalytic cysteine residues" evidence="3">
    <location>
        <position position="227"/>
    </location>
</feature>
<comment type="subunit">
    <text evidence="3">Homodimer.</text>
</comment>
<feature type="active site" description="Proton acceptor" evidence="3">
    <location>
        <position position="236"/>
    </location>
</feature>
<dbReference type="Gene3D" id="3.10.310.10">
    <property type="entry name" value="Diaminopimelate Epimerase, Chain A, domain 1"/>
    <property type="match status" value="2"/>
</dbReference>
<comment type="caution">
    <text evidence="3">Lacks conserved residue(s) required for the propagation of feature annotation.</text>
</comment>
<evidence type="ECO:0000256" key="3">
    <source>
        <dbReference type="HAMAP-Rule" id="MF_00197"/>
    </source>
</evidence>
<feature type="binding site" evidence="3">
    <location>
        <begin position="227"/>
        <end position="228"/>
    </location>
    <ligand>
        <name>substrate</name>
    </ligand>
</feature>
<dbReference type="EC" id="5.1.1.7" evidence="3 4"/>
<feature type="site" description="Could be important to modulate the pK values of the two catalytic cysteine residues" evidence="3">
    <location>
        <position position="174"/>
    </location>
</feature>
<accession>A0A7W8ER48</accession>
<feature type="binding site" evidence="3">
    <location>
        <position position="172"/>
    </location>
    <ligand>
        <name>substrate</name>
    </ligand>
</feature>
<dbReference type="HAMAP" id="MF_00197">
    <property type="entry name" value="DAP_epimerase"/>
    <property type="match status" value="1"/>
</dbReference>